<evidence type="ECO:0000313" key="1">
    <source>
        <dbReference type="EMBL" id="KAG9227276.1"/>
    </source>
</evidence>
<proteinExistence type="predicted"/>
<organism evidence="1 2">
    <name type="scientific">Pleurotus cornucopiae</name>
    <name type="common">Cornucopia mushroom</name>
    <dbReference type="NCBI Taxonomy" id="5321"/>
    <lineage>
        <taxon>Eukaryota</taxon>
        <taxon>Fungi</taxon>
        <taxon>Dikarya</taxon>
        <taxon>Basidiomycota</taxon>
        <taxon>Agaricomycotina</taxon>
        <taxon>Agaricomycetes</taxon>
        <taxon>Agaricomycetidae</taxon>
        <taxon>Agaricales</taxon>
        <taxon>Pleurotineae</taxon>
        <taxon>Pleurotaceae</taxon>
        <taxon>Pleurotus</taxon>
    </lineage>
</organism>
<comment type="caution">
    <text evidence="1">The sequence shown here is derived from an EMBL/GenBank/DDBJ whole genome shotgun (WGS) entry which is preliminary data.</text>
</comment>
<protein>
    <submittedName>
        <fullName evidence="1">Uncharacterized protein</fullName>
    </submittedName>
</protein>
<evidence type="ECO:0000313" key="2">
    <source>
        <dbReference type="Proteomes" id="UP000824881"/>
    </source>
</evidence>
<keyword evidence="2" id="KW-1185">Reference proteome</keyword>
<sequence>MRRTLIAGLIAAVTAPLVCAINSQTYTWKNVKIGGGGGFIPGIIFNEKEKGLAYARTDIGGAYKLNNDDSWTPLLDFVGDANWNSWGVDALATDPVEPNRLYMATGMYTNSWDPNNGQILISDDYGATFTSSPLPFKVGGNMAGRGMGERLAIDPHSNNILYFGARNGNGLYKSTNFGASWTKIANFPSSGTFIPDPDDPFDYNNQIVGLAWITFDSTSGAAGAATPRVFVGVANKDESNIFISEDAGATWSAVAGQNTTFLPHKGVLSPSENTLYISYSDGAGPYDGTNGAVKKYHIPTSTWTDITPVSGSDLYFGFGGLAVDKLAPGTVMVAALNSWWPDGQIFRSNDSGATWSPLWGWNGYPNLEKYYTFDNSLAPWTGSDFVDTTPGTLQIGWMMEGDDSLPRVLVNLANTDSNVSALAIDPFDSNHWLYGTGATIYGSHDLKKWDTAHNVTLRMLADGIEETSVRGLISPPTGPNLLSGVADITGFVHDNLDTPRLKSYDNPKWMTSQDIDYAGNLPTNIVRIGAGDEEIKQVAFSSDSGSSWAIHYGAPDGVHGGKVAFSADADTILWRTDGSGVLVSRNQATFTAVTTLPSDAAIASDKKNNSIFYGASGNVFYISTNNGATFAASGSLGSSTSVSDVLVNPGLTGDVWASTDKGLFHSTNSGATFTSISGVTQAWSIGFGAPVTTGGYPAIFAAANIDGVGYFRSDDAGVNWVKINDAAHGFGAISGNVLTGDPRIHGRVYLGTNGRGIFYGDTAGAQPPDTATAAPTSSVAVVTSSIILTTSVADPTSAPATSQVPVTSSTSAPLAGATAAVFGQCGGEGWTGATICATGSTCTTSSQWYSQCLPN</sequence>
<gene>
    <name evidence="1" type="ORF">CCMSSC00406_0004185</name>
</gene>
<reference evidence="1 2" key="1">
    <citation type="journal article" date="2021" name="Appl. Environ. Microbiol.">
        <title>Genetic linkage and physical mapping for an oyster mushroom Pleurotus cornucopiae and QTL analysis for the trait cap color.</title>
        <authorList>
            <person name="Zhang Y."/>
            <person name="Gao W."/>
            <person name="Sonnenberg A."/>
            <person name="Chen Q."/>
            <person name="Zhang J."/>
            <person name="Huang C."/>
        </authorList>
    </citation>
    <scope>NUCLEOTIDE SEQUENCE [LARGE SCALE GENOMIC DNA]</scope>
    <source>
        <strain evidence="1">CCMSSC00406</strain>
    </source>
</reference>
<name>A0ACB7JB23_PLECO</name>
<accession>A0ACB7JB23</accession>
<dbReference type="Proteomes" id="UP000824881">
    <property type="component" value="Unassembled WGS sequence"/>
</dbReference>
<dbReference type="EMBL" id="WQMT02000001">
    <property type="protein sequence ID" value="KAG9227276.1"/>
    <property type="molecule type" value="Genomic_DNA"/>
</dbReference>